<keyword evidence="3" id="KW-1185">Reference proteome</keyword>
<feature type="compositionally biased region" description="Basic and acidic residues" evidence="1">
    <location>
        <begin position="97"/>
        <end position="106"/>
    </location>
</feature>
<accession>A0A4V3SB12</accession>
<proteinExistence type="predicted"/>
<organism evidence="2 3">
    <name type="scientific">Temnothorax longispinosus</name>
    <dbReference type="NCBI Taxonomy" id="300112"/>
    <lineage>
        <taxon>Eukaryota</taxon>
        <taxon>Metazoa</taxon>
        <taxon>Ecdysozoa</taxon>
        <taxon>Arthropoda</taxon>
        <taxon>Hexapoda</taxon>
        <taxon>Insecta</taxon>
        <taxon>Pterygota</taxon>
        <taxon>Neoptera</taxon>
        <taxon>Endopterygota</taxon>
        <taxon>Hymenoptera</taxon>
        <taxon>Apocrita</taxon>
        <taxon>Aculeata</taxon>
        <taxon>Formicoidea</taxon>
        <taxon>Formicidae</taxon>
        <taxon>Myrmicinae</taxon>
        <taxon>Temnothorax</taxon>
    </lineage>
</organism>
<gene>
    <name evidence="2" type="ORF">DBV15_00755</name>
</gene>
<evidence type="ECO:0000313" key="3">
    <source>
        <dbReference type="Proteomes" id="UP000310200"/>
    </source>
</evidence>
<sequence>MFPRFNPNVPRDRGEGARGLLGASTLGGRSPSAGTLTALWTGVILNGAGAGADAGVRSAGAGRRWPMSLIAFSRCAQFALYGTPFSSFARLPPRRPRREESGKEENDSSPQSCTLCVKRTRHRVLFCVNGTEWLVHRRLNIVRVPWKVSPREMSTPVKKVPIHLQPLASSLLFGGGGGEKSVVIFICARRRTGEMVMD</sequence>
<protein>
    <submittedName>
        <fullName evidence="2">Uncharacterized protein</fullName>
    </submittedName>
</protein>
<evidence type="ECO:0000256" key="1">
    <source>
        <dbReference type="SAM" id="MobiDB-lite"/>
    </source>
</evidence>
<feature type="region of interest" description="Disordered" evidence="1">
    <location>
        <begin position="91"/>
        <end position="112"/>
    </location>
</feature>
<feature type="region of interest" description="Disordered" evidence="1">
    <location>
        <begin position="1"/>
        <end position="26"/>
    </location>
</feature>
<name>A0A4V3SB12_9HYME</name>
<dbReference type="AlphaFoldDB" id="A0A4V3SB12"/>
<evidence type="ECO:0000313" key="2">
    <source>
        <dbReference type="EMBL" id="TGZ51074.1"/>
    </source>
</evidence>
<dbReference type="Proteomes" id="UP000310200">
    <property type="component" value="Unassembled WGS sequence"/>
</dbReference>
<comment type="caution">
    <text evidence="2">The sequence shown here is derived from an EMBL/GenBank/DDBJ whole genome shotgun (WGS) entry which is preliminary data.</text>
</comment>
<dbReference type="EMBL" id="QBLH01001803">
    <property type="protein sequence ID" value="TGZ51074.1"/>
    <property type="molecule type" value="Genomic_DNA"/>
</dbReference>
<reference evidence="2 3" key="1">
    <citation type="journal article" date="2019" name="Philos. Trans. R. Soc. Lond., B, Biol. Sci.">
        <title>Ant behaviour and brain gene expression of defending hosts depend on the ecological success of the intruding social parasite.</title>
        <authorList>
            <person name="Kaur R."/>
            <person name="Stoldt M."/>
            <person name="Jongepier E."/>
            <person name="Feldmeyer B."/>
            <person name="Menzel F."/>
            <person name="Bornberg-Bauer E."/>
            <person name="Foitzik S."/>
        </authorList>
    </citation>
    <scope>NUCLEOTIDE SEQUENCE [LARGE SCALE GENOMIC DNA]</scope>
    <source>
        <tissue evidence="2">Whole body</tissue>
    </source>
</reference>